<comment type="caution">
    <text evidence="1">The sequence shown here is derived from an EMBL/GenBank/DDBJ whole genome shotgun (WGS) entry which is preliminary data.</text>
</comment>
<name>A0ACC1NBS3_9HYPO</name>
<proteinExistence type="predicted"/>
<organism evidence="1 2">
    <name type="scientific">Zarea fungicola</name>
    <dbReference type="NCBI Taxonomy" id="93591"/>
    <lineage>
        <taxon>Eukaryota</taxon>
        <taxon>Fungi</taxon>
        <taxon>Dikarya</taxon>
        <taxon>Ascomycota</taxon>
        <taxon>Pezizomycotina</taxon>
        <taxon>Sordariomycetes</taxon>
        <taxon>Hypocreomycetidae</taxon>
        <taxon>Hypocreales</taxon>
        <taxon>Cordycipitaceae</taxon>
        <taxon>Zarea</taxon>
    </lineage>
</organism>
<evidence type="ECO:0000313" key="2">
    <source>
        <dbReference type="Proteomes" id="UP001143910"/>
    </source>
</evidence>
<reference evidence="1" key="1">
    <citation type="submission" date="2022-08" db="EMBL/GenBank/DDBJ databases">
        <title>Genome Sequence of Lecanicillium fungicola.</title>
        <authorList>
            <person name="Buettner E."/>
        </authorList>
    </citation>
    <scope>NUCLEOTIDE SEQUENCE</scope>
    <source>
        <strain evidence="1">Babe33</strain>
    </source>
</reference>
<keyword evidence="2" id="KW-1185">Reference proteome</keyword>
<sequence length="346" mass="38429">MPSTRRQTEMPGNVQEWLDDIQSDNNISQAVKSGREPLHVAQTDYRSGSGLRRTEYLHLRSFWVFHPDSLNDFDKMMRDDPKTKYTGYVSPANDERAARICNNPTQSLKRYYQEVAAQGDGLAPDPQCGVWAFVRLWQALVVWHTKSVSSAAPGDDDAASTKIVKQGYAHNTSVNTLANTYQNMALSTPPPKAKRTDPIYGTPAAIGYEMASTPRANPQSVDEMYANVSLLLLLQATISESIIELGSLVWVPPRLSLKLLALPIPSPLKFTTGTGTDTGTRFRPAAKELLEAQVDGYLCRRSATNEFAPVPLAICETKPFTRSKKRPQVFRQETAEMAAWSACLQF</sequence>
<dbReference type="EMBL" id="JANJQO010000647">
    <property type="protein sequence ID" value="KAJ2975903.1"/>
    <property type="molecule type" value="Genomic_DNA"/>
</dbReference>
<dbReference type="Proteomes" id="UP001143910">
    <property type="component" value="Unassembled WGS sequence"/>
</dbReference>
<gene>
    <name evidence="1" type="ORF">NQ176_g5251</name>
</gene>
<evidence type="ECO:0000313" key="1">
    <source>
        <dbReference type="EMBL" id="KAJ2975903.1"/>
    </source>
</evidence>
<protein>
    <submittedName>
        <fullName evidence="1">Uncharacterized protein</fullName>
    </submittedName>
</protein>
<accession>A0ACC1NBS3</accession>